<dbReference type="InterPro" id="IPR043203">
    <property type="entry name" value="VGCC_Ca_Na"/>
</dbReference>
<evidence type="ECO:0000256" key="5">
    <source>
        <dbReference type="SAM" id="Phobius"/>
    </source>
</evidence>
<dbReference type="PANTHER" id="PTHR10037:SF62">
    <property type="entry name" value="SODIUM CHANNEL PROTEIN 60E"/>
    <property type="match status" value="1"/>
</dbReference>
<keyword evidence="3 5" id="KW-1133">Transmembrane helix</keyword>
<keyword evidence="7" id="KW-0407">Ion channel</keyword>
<dbReference type="GO" id="GO:0005248">
    <property type="term" value="F:voltage-gated sodium channel activity"/>
    <property type="evidence" value="ECO:0007669"/>
    <property type="project" value="TreeGrafter"/>
</dbReference>
<evidence type="ECO:0000259" key="6">
    <source>
        <dbReference type="Pfam" id="PF00520"/>
    </source>
</evidence>
<evidence type="ECO:0000256" key="4">
    <source>
        <dbReference type="ARBA" id="ARBA00023136"/>
    </source>
</evidence>
<comment type="caution">
    <text evidence="7">The sequence shown here is derived from an EMBL/GenBank/DDBJ whole genome shotgun (WGS) entry which is preliminary data.</text>
</comment>
<dbReference type="SUPFAM" id="SSF81324">
    <property type="entry name" value="Voltage-gated potassium channels"/>
    <property type="match status" value="1"/>
</dbReference>
<evidence type="ECO:0000313" key="8">
    <source>
        <dbReference type="Proteomes" id="UP000030993"/>
    </source>
</evidence>
<dbReference type="Proteomes" id="UP000030993">
    <property type="component" value="Unassembled WGS sequence"/>
</dbReference>
<feature type="transmembrane region" description="Helical" evidence="5">
    <location>
        <begin position="193"/>
        <end position="217"/>
    </location>
</feature>
<feature type="transmembrane region" description="Helical" evidence="5">
    <location>
        <begin position="77"/>
        <end position="97"/>
    </location>
</feature>
<feature type="transmembrane region" description="Helical" evidence="5">
    <location>
        <begin position="12"/>
        <end position="31"/>
    </location>
</feature>
<dbReference type="STRING" id="82374.NZ47_09680"/>
<dbReference type="PANTHER" id="PTHR10037">
    <property type="entry name" value="VOLTAGE-GATED CATION CHANNEL CALCIUM AND SODIUM"/>
    <property type="match status" value="1"/>
</dbReference>
<dbReference type="RefSeq" id="WP_039209870.1">
    <property type="nucleotide sequence ID" value="NZ_JSCE01000186.1"/>
</dbReference>
<accession>A0A0B2JV67</accession>
<keyword evidence="4 5" id="KW-0472">Membrane</keyword>
<feature type="transmembrane region" description="Helical" evidence="5">
    <location>
        <begin position="43"/>
        <end position="65"/>
    </location>
</feature>
<keyword evidence="2 5" id="KW-0812">Transmembrane</keyword>
<feature type="transmembrane region" description="Helical" evidence="5">
    <location>
        <begin position="131"/>
        <end position="152"/>
    </location>
</feature>
<evidence type="ECO:0000256" key="3">
    <source>
        <dbReference type="ARBA" id="ARBA00022989"/>
    </source>
</evidence>
<gene>
    <name evidence="7" type="ORF">NZ47_09680</name>
</gene>
<feature type="transmembrane region" description="Helical" evidence="5">
    <location>
        <begin position="158"/>
        <end position="181"/>
    </location>
</feature>
<comment type="subcellular location">
    <subcellularLocation>
        <location evidence="1">Membrane</location>
        <topology evidence="1">Multi-pass membrane protein</topology>
    </subcellularLocation>
</comment>
<dbReference type="Pfam" id="PF00520">
    <property type="entry name" value="Ion_trans"/>
    <property type="match status" value="1"/>
</dbReference>
<dbReference type="Gene3D" id="1.10.287.70">
    <property type="match status" value="1"/>
</dbReference>
<keyword evidence="7" id="KW-0813">Transport</keyword>
<dbReference type="EMBL" id="JSCE01000186">
    <property type="protein sequence ID" value="KHM51554.1"/>
    <property type="molecule type" value="Genomic_DNA"/>
</dbReference>
<reference evidence="7 8" key="1">
    <citation type="journal article" date="2013" name="PLoS ONE">
        <title>Identification and characterization of three novel lipases belonging to families II and V from Anaerovibrio lipolyticus 5ST.</title>
        <authorList>
            <person name="Prive F."/>
            <person name="Kaderbhai N.N."/>
            <person name="Girdwood S."/>
            <person name="Worgan H.J."/>
            <person name="Pinloche E."/>
            <person name="Scollan N.D."/>
            <person name="Huws S.A."/>
            <person name="Newbold C.J."/>
        </authorList>
    </citation>
    <scope>NUCLEOTIDE SEQUENCE [LARGE SCALE GENOMIC DNA]</scope>
    <source>
        <strain evidence="7 8">5S</strain>
    </source>
</reference>
<dbReference type="Gene3D" id="1.20.120.350">
    <property type="entry name" value="Voltage-gated potassium channels. Chain C"/>
    <property type="match status" value="1"/>
</dbReference>
<organism evidence="7 8">
    <name type="scientific">Anaerovibrio lipolyticus</name>
    <dbReference type="NCBI Taxonomy" id="82374"/>
    <lineage>
        <taxon>Bacteria</taxon>
        <taxon>Bacillati</taxon>
        <taxon>Bacillota</taxon>
        <taxon>Negativicutes</taxon>
        <taxon>Selenomonadales</taxon>
        <taxon>Selenomonadaceae</taxon>
        <taxon>Anaerovibrio</taxon>
    </lineage>
</organism>
<dbReference type="InterPro" id="IPR027359">
    <property type="entry name" value="Volt_channel_dom_sf"/>
</dbReference>
<protein>
    <submittedName>
        <fullName evidence="7">Voltage-gated sodium channel</fullName>
    </submittedName>
</protein>
<evidence type="ECO:0000256" key="1">
    <source>
        <dbReference type="ARBA" id="ARBA00004141"/>
    </source>
</evidence>
<sequence length="269" mass="30287">MEILQKALDWKHTQKIITSVIILNAIVLGILTDRSLTAEQIFLLEAVDKACLVIFVIELVAKLLVYRKNFWSDAWNIFDFVVVASSIIFISSSVSIIRAFRIFRLLKALAEFPELQILVSAMLKAIPSMSWALVLLFIIFYIFAVFGSALYGENFPELFGGVGGSMFTLFQVMTFESWATAVARPIMEVQPYAWIYFLVFILLTSITLLNVMVGIVVEAVGTISEAAKKKQAAKDAVKAQSEGYEADEVEKKIRKHFEQIEELLKARKA</sequence>
<keyword evidence="7" id="KW-0406">Ion transport</keyword>
<evidence type="ECO:0000256" key="2">
    <source>
        <dbReference type="ARBA" id="ARBA00022692"/>
    </source>
</evidence>
<name>A0A0B2JV67_9FIRM</name>
<dbReference type="InterPro" id="IPR005821">
    <property type="entry name" value="Ion_trans_dom"/>
</dbReference>
<feature type="domain" description="Ion transport" evidence="6">
    <location>
        <begin position="15"/>
        <end position="226"/>
    </location>
</feature>
<dbReference type="AlphaFoldDB" id="A0A0B2JV67"/>
<proteinExistence type="predicted"/>
<evidence type="ECO:0000313" key="7">
    <source>
        <dbReference type="EMBL" id="KHM51554.1"/>
    </source>
</evidence>
<dbReference type="eggNOG" id="ENOG502Z7ZD">
    <property type="taxonomic scope" value="Bacteria"/>
</dbReference>
<dbReference type="GO" id="GO:0001518">
    <property type="term" value="C:voltage-gated sodium channel complex"/>
    <property type="evidence" value="ECO:0007669"/>
    <property type="project" value="TreeGrafter"/>
</dbReference>
<keyword evidence="8" id="KW-1185">Reference proteome</keyword>